<dbReference type="GO" id="GO:0009986">
    <property type="term" value="C:cell surface"/>
    <property type="evidence" value="ECO:0007669"/>
    <property type="project" value="TreeGrafter"/>
</dbReference>
<dbReference type="PROSITE" id="PS00194">
    <property type="entry name" value="THIOREDOXIN_1"/>
    <property type="match status" value="3"/>
</dbReference>
<reference evidence="14" key="1">
    <citation type="journal article" date="2014" name="Nat. Genet.">
        <title>Genome and transcriptome of the porcine whipworm Trichuris suis.</title>
        <authorList>
            <person name="Jex A.R."/>
            <person name="Nejsum P."/>
            <person name="Schwarz E.M."/>
            <person name="Hu L."/>
            <person name="Young N.D."/>
            <person name="Hall R.S."/>
            <person name="Korhonen P.K."/>
            <person name="Liao S."/>
            <person name="Thamsborg S."/>
            <person name="Xia J."/>
            <person name="Xu P."/>
            <person name="Wang S."/>
            <person name="Scheerlinck J.P."/>
            <person name="Hofmann A."/>
            <person name="Sternberg P.W."/>
            <person name="Wang J."/>
            <person name="Gasser R.B."/>
        </authorList>
    </citation>
    <scope>NUCLEOTIDE SEQUENCE [LARGE SCALE GENOMIC DNA]</scope>
    <source>
        <strain evidence="14">DCEP-RM93F</strain>
    </source>
</reference>
<feature type="disulfide bond" description="Redox-active" evidence="11">
    <location>
        <begin position="544"/>
        <end position="547"/>
    </location>
</feature>
<keyword evidence="10 11" id="KW-0676">Redox-active center</keyword>
<dbReference type="Gene3D" id="3.40.30.10">
    <property type="entry name" value="Glutaredoxin"/>
    <property type="match status" value="5"/>
</dbReference>
<feature type="domain" description="Thioredoxin" evidence="13">
    <location>
        <begin position="16"/>
        <end position="138"/>
    </location>
</feature>
<evidence type="ECO:0000256" key="2">
    <source>
        <dbReference type="ARBA" id="ARBA00004319"/>
    </source>
</evidence>
<evidence type="ECO:0000256" key="6">
    <source>
        <dbReference type="ARBA" id="ARBA00022737"/>
    </source>
</evidence>
<dbReference type="CDD" id="cd02995">
    <property type="entry name" value="PDI_a_PDI_a'_C"/>
    <property type="match status" value="1"/>
</dbReference>
<dbReference type="NCBIfam" id="TIGR01130">
    <property type="entry name" value="ER_PDI_fam"/>
    <property type="match status" value="1"/>
</dbReference>
<protein>
    <recommendedName>
        <fullName evidence="4">protein disulfide-isomerase</fullName>
        <ecNumber evidence="4">5.3.4.1</ecNumber>
    </recommendedName>
</protein>
<evidence type="ECO:0000313" key="14">
    <source>
        <dbReference type="EMBL" id="KFD63558.1"/>
    </source>
</evidence>
<keyword evidence="8 11" id="KW-1015">Disulfide bond</keyword>
<dbReference type="InterPro" id="IPR013766">
    <property type="entry name" value="Thioredoxin_domain"/>
</dbReference>
<evidence type="ECO:0000256" key="5">
    <source>
        <dbReference type="ARBA" id="ARBA00022729"/>
    </source>
</evidence>
<dbReference type="CDD" id="cd02961">
    <property type="entry name" value="PDI_a_family"/>
    <property type="match status" value="2"/>
</dbReference>
<name>A0A085N262_9BILA</name>
<comment type="subcellular location">
    <subcellularLocation>
        <location evidence="2">Endoplasmic reticulum lumen</location>
    </subcellularLocation>
</comment>
<evidence type="ECO:0000256" key="10">
    <source>
        <dbReference type="ARBA" id="ARBA00023284"/>
    </source>
</evidence>
<feature type="domain" description="Thioredoxin" evidence="13">
    <location>
        <begin position="481"/>
        <end position="623"/>
    </location>
</feature>
<dbReference type="PRINTS" id="PR00421">
    <property type="entry name" value="THIOREDOXIN"/>
</dbReference>
<dbReference type="Pfam" id="PF13848">
    <property type="entry name" value="Thioredoxin_6"/>
    <property type="match status" value="1"/>
</dbReference>
<dbReference type="GO" id="GO:0034976">
    <property type="term" value="P:response to endoplasmic reticulum stress"/>
    <property type="evidence" value="ECO:0007669"/>
    <property type="project" value="TreeGrafter"/>
</dbReference>
<feature type="signal peptide" evidence="12">
    <location>
        <begin position="1"/>
        <end position="21"/>
    </location>
</feature>
<evidence type="ECO:0000256" key="8">
    <source>
        <dbReference type="ARBA" id="ARBA00023157"/>
    </source>
</evidence>
<dbReference type="Proteomes" id="UP000030758">
    <property type="component" value="Unassembled WGS sequence"/>
</dbReference>
<dbReference type="InterPro" id="IPR005792">
    <property type="entry name" value="Prot_disulphide_isomerase"/>
</dbReference>
<evidence type="ECO:0000256" key="1">
    <source>
        <dbReference type="ARBA" id="ARBA00001182"/>
    </source>
</evidence>
<gene>
    <name evidence="14" type="ORF">M514_24271</name>
</gene>
<dbReference type="InterPro" id="IPR017937">
    <property type="entry name" value="Thioredoxin_CS"/>
</dbReference>
<dbReference type="GO" id="GO:0005788">
    <property type="term" value="C:endoplasmic reticulum lumen"/>
    <property type="evidence" value="ECO:0007669"/>
    <property type="project" value="UniProtKB-SubCell"/>
</dbReference>
<feature type="disulfide bond" description="Redox-active" evidence="11">
    <location>
        <begin position="175"/>
        <end position="178"/>
    </location>
</feature>
<keyword evidence="9" id="KW-0413">Isomerase</keyword>
<comment type="catalytic activity">
    <reaction evidence="1">
        <text>Catalyzes the rearrangement of -S-S- bonds in proteins.</text>
        <dbReference type="EC" id="5.3.4.1"/>
    </reaction>
</comment>
<dbReference type="EC" id="5.3.4.1" evidence="4"/>
<dbReference type="PANTHER" id="PTHR18929:SF210">
    <property type="entry name" value="PROTEIN DISULFIDE-ISOMERASE A4"/>
    <property type="match status" value="1"/>
</dbReference>
<evidence type="ECO:0000256" key="9">
    <source>
        <dbReference type="ARBA" id="ARBA00023235"/>
    </source>
</evidence>
<keyword evidence="6" id="KW-0677">Repeat</keyword>
<evidence type="ECO:0000256" key="4">
    <source>
        <dbReference type="ARBA" id="ARBA00012723"/>
    </source>
</evidence>
<feature type="domain" description="Thioredoxin" evidence="13">
    <location>
        <begin position="140"/>
        <end position="261"/>
    </location>
</feature>
<dbReference type="GO" id="GO:0003756">
    <property type="term" value="F:protein disulfide isomerase activity"/>
    <property type="evidence" value="ECO:0007669"/>
    <property type="project" value="UniProtKB-EC"/>
</dbReference>
<keyword evidence="5 12" id="KW-0732">Signal</keyword>
<dbReference type="AlphaFoldDB" id="A0A085N262"/>
<dbReference type="FunFam" id="3.40.30.10:FF:000107">
    <property type="entry name" value="Protein disulfide-isomerase 5-2"/>
    <property type="match status" value="1"/>
</dbReference>
<dbReference type="SUPFAM" id="SSF52833">
    <property type="entry name" value="Thioredoxin-like"/>
    <property type="match status" value="4"/>
</dbReference>
<dbReference type="FunFam" id="3.40.30.10:FF:000017">
    <property type="entry name" value="Protein disulfide-isomerase A4"/>
    <property type="match status" value="1"/>
</dbReference>
<proteinExistence type="inferred from homology"/>
<dbReference type="InterPro" id="IPR036249">
    <property type="entry name" value="Thioredoxin-like_sf"/>
</dbReference>
<accession>A0A085N262</accession>
<keyword evidence="7" id="KW-0256">Endoplasmic reticulum</keyword>
<evidence type="ECO:0000259" key="13">
    <source>
        <dbReference type="PROSITE" id="PS51352"/>
    </source>
</evidence>
<dbReference type="PROSITE" id="PS51352">
    <property type="entry name" value="THIOREDOXIN_2"/>
    <property type="match status" value="3"/>
</dbReference>
<dbReference type="EMBL" id="KL367571">
    <property type="protein sequence ID" value="KFD63558.1"/>
    <property type="molecule type" value="Genomic_DNA"/>
</dbReference>
<evidence type="ECO:0000256" key="12">
    <source>
        <dbReference type="SAM" id="SignalP"/>
    </source>
</evidence>
<evidence type="ECO:0000256" key="3">
    <source>
        <dbReference type="ARBA" id="ARBA00006347"/>
    </source>
</evidence>
<evidence type="ECO:0000256" key="7">
    <source>
        <dbReference type="ARBA" id="ARBA00022824"/>
    </source>
</evidence>
<dbReference type="PANTHER" id="PTHR18929">
    <property type="entry name" value="PROTEIN DISULFIDE ISOMERASE"/>
    <property type="match status" value="1"/>
</dbReference>
<organism evidence="14">
    <name type="scientific">Trichuris suis</name>
    <name type="common">pig whipworm</name>
    <dbReference type="NCBI Taxonomy" id="68888"/>
    <lineage>
        <taxon>Eukaryota</taxon>
        <taxon>Metazoa</taxon>
        <taxon>Ecdysozoa</taxon>
        <taxon>Nematoda</taxon>
        <taxon>Enoplea</taxon>
        <taxon>Dorylaimia</taxon>
        <taxon>Trichinellida</taxon>
        <taxon>Trichuridae</taxon>
        <taxon>Trichuris</taxon>
    </lineage>
</organism>
<comment type="similarity">
    <text evidence="3">Belongs to the protein disulfide isomerase family.</text>
</comment>
<dbReference type="GO" id="GO:0006457">
    <property type="term" value="P:protein folding"/>
    <property type="evidence" value="ECO:0007669"/>
    <property type="project" value="TreeGrafter"/>
</dbReference>
<sequence>MRWIRSSTLLFISIFAYCVSGKPNDDEYPEENGVVILNDENYDSFLESHPVALVEFFAPWCGHCMRLAPEYEKAAQRLKEIAGIPLAKLDATENPAVAKKEQIMGYPTLKFWKDGAYLHYDGDRDADGIVAWVREKADPTYRPPPDAVVTLTSENFTDVVSNAPIMLVEFYSPTCGHCMKLAPEYEKAAKSLAKRQPAIPLAKVDATKERQLATDHQVSGYPTLKVFRYGRAYEYRGGRHTDGIVSYMEEMSLPAIRELTEPQQLRKIKNDEALVIGLFKNKKQALYDNFLEAGEELREHFRQMFFSFSKSVKDHLALSDESQIVVVLPELLTTKYEAKQKSMNRGDASKEDIVKFVTESSIPLVGHRTRSNEAWAYAKGSRALVVAYYGVDFGPDFIAGKTATVKSNQTMFMFTDTQYWREKIAAVAKVYPSYLFAVSNEQEFDNELKEVRLDDSGMDINVIAYGVDGRRFKMDPDEYSEFDEEALQDFMAKLNTGRIKAFTKSEKPPRAQTGPVTVVVGSTFRRIVYDETKDVLIELYAPWCGHCKALEPIYEELAKSLKSVTGVVIAKMNAVDNDSDSNYPVGGFPTIYLALKGQKKKPIQYTGERTVKAMTDFLKKHSDAFSEKSEL</sequence>
<evidence type="ECO:0000256" key="11">
    <source>
        <dbReference type="PIRSR" id="PIRSR605792-51"/>
    </source>
</evidence>
<feature type="chain" id="PRO_5001795655" description="protein disulfide-isomerase" evidence="12">
    <location>
        <begin position="22"/>
        <end position="631"/>
    </location>
</feature>
<dbReference type="Pfam" id="PF00085">
    <property type="entry name" value="Thioredoxin"/>
    <property type="match status" value="3"/>
</dbReference>